<dbReference type="InterPro" id="IPR036640">
    <property type="entry name" value="ABC1_TM_sf"/>
</dbReference>
<protein>
    <submittedName>
        <fullName evidence="12">ABC transporter ATP-binding protein</fullName>
    </submittedName>
</protein>
<dbReference type="PANTHER" id="PTHR24221:SF654">
    <property type="entry name" value="ATP-BINDING CASSETTE SUB-FAMILY B MEMBER 6"/>
    <property type="match status" value="1"/>
</dbReference>
<keyword evidence="2" id="KW-0813">Transport</keyword>
<evidence type="ECO:0000256" key="7">
    <source>
        <dbReference type="ARBA" id="ARBA00022989"/>
    </source>
</evidence>
<dbReference type="InterPro" id="IPR003439">
    <property type="entry name" value="ABC_transporter-like_ATP-bd"/>
</dbReference>
<feature type="transmembrane region" description="Helical" evidence="9">
    <location>
        <begin position="171"/>
        <end position="190"/>
    </location>
</feature>
<dbReference type="InterPro" id="IPR039421">
    <property type="entry name" value="Type_1_exporter"/>
</dbReference>
<keyword evidence="3" id="KW-1003">Cell membrane</keyword>
<dbReference type="SMART" id="SM00382">
    <property type="entry name" value="AAA"/>
    <property type="match status" value="1"/>
</dbReference>
<keyword evidence="6 12" id="KW-0067">ATP-binding</keyword>
<dbReference type="InterPro" id="IPR003593">
    <property type="entry name" value="AAA+_ATPase"/>
</dbReference>
<dbReference type="GO" id="GO:0005524">
    <property type="term" value="F:ATP binding"/>
    <property type="evidence" value="ECO:0007669"/>
    <property type="project" value="UniProtKB-KW"/>
</dbReference>
<dbReference type="PROSITE" id="PS00211">
    <property type="entry name" value="ABC_TRANSPORTER_1"/>
    <property type="match status" value="1"/>
</dbReference>
<organism evidence="12 13">
    <name type="scientific">Candidatus Spyradosoma merdigallinarum</name>
    <dbReference type="NCBI Taxonomy" id="2840950"/>
    <lineage>
        <taxon>Bacteria</taxon>
        <taxon>Pseudomonadati</taxon>
        <taxon>Verrucomicrobiota</taxon>
        <taxon>Opitutia</taxon>
        <taxon>Opitutia incertae sedis</taxon>
        <taxon>Candidatus Spyradosoma</taxon>
    </lineage>
</organism>
<name>A0A9D1T1Z3_9BACT</name>
<dbReference type="InterPro" id="IPR011527">
    <property type="entry name" value="ABC1_TM_dom"/>
</dbReference>
<dbReference type="Pfam" id="PF00005">
    <property type="entry name" value="ABC_tran"/>
    <property type="match status" value="1"/>
</dbReference>
<dbReference type="PANTHER" id="PTHR24221">
    <property type="entry name" value="ATP-BINDING CASSETTE SUB-FAMILY B"/>
    <property type="match status" value="1"/>
</dbReference>
<comment type="caution">
    <text evidence="12">The sequence shown here is derived from an EMBL/GenBank/DDBJ whole genome shotgun (WGS) entry which is preliminary data.</text>
</comment>
<evidence type="ECO:0000256" key="8">
    <source>
        <dbReference type="ARBA" id="ARBA00023136"/>
    </source>
</evidence>
<evidence type="ECO:0000256" key="5">
    <source>
        <dbReference type="ARBA" id="ARBA00022741"/>
    </source>
</evidence>
<dbReference type="Pfam" id="PF00664">
    <property type="entry name" value="ABC_membrane"/>
    <property type="match status" value="1"/>
</dbReference>
<feature type="transmembrane region" description="Helical" evidence="9">
    <location>
        <begin position="81"/>
        <end position="102"/>
    </location>
</feature>
<dbReference type="EMBL" id="DVOG01000088">
    <property type="protein sequence ID" value="HIV04196.1"/>
    <property type="molecule type" value="Genomic_DNA"/>
</dbReference>
<dbReference type="CDD" id="cd18552">
    <property type="entry name" value="ABC_6TM_MsbA_like"/>
    <property type="match status" value="1"/>
</dbReference>
<proteinExistence type="predicted"/>
<dbReference type="InterPro" id="IPR017871">
    <property type="entry name" value="ABC_transporter-like_CS"/>
</dbReference>
<dbReference type="SUPFAM" id="SSF90123">
    <property type="entry name" value="ABC transporter transmembrane region"/>
    <property type="match status" value="1"/>
</dbReference>
<dbReference type="GO" id="GO:0016887">
    <property type="term" value="F:ATP hydrolysis activity"/>
    <property type="evidence" value="ECO:0007669"/>
    <property type="project" value="InterPro"/>
</dbReference>
<dbReference type="InterPro" id="IPR027417">
    <property type="entry name" value="P-loop_NTPase"/>
</dbReference>
<dbReference type="FunFam" id="3.40.50.300:FF:000221">
    <property type="entry name" value="Multidrug ABC transporter ATP-binding protein"/>
    <property type="match status" value="1"/>
</dbReference>
<evidence type="ECO:0000256" key="2">
    <source>
        <dbReference type="ARBA" id="ARBA00022448"/>
    </source>
</evidence>
<evidence type="ECO:0000259" key="10">
    <source>
        <dbReference type="PROSITE" id="PS50893"/>
    </source>
</evidence>
<dbReference type="Gene3D" id="3.40.50.300">
    <property type="entry name" value="P-loop containing nucleotide triphosphate hydrolases"/>
    <property type="match status" value="1"/>
</dbReference>
<reference evidence="12" key="2">
    <citation type="journal article" date="2021" name="PeerJ">
        <title>Extensive microbial diversity within the chicken gut microbiome revealed by metagenomics and culture.</title>
        <authorList>
            <person name="Gilroy R."/>
            <person name="Ravi A."/>
            <person name="Getino M."/>
            <person name="Pursley I."/>
            <person name="Horton D.L."/>
            <person name="Alikhan N.F."/>
            <person name="Baker D."/>
            <person name="Gharbi K."/>
            <person name="Hall N."/>
            <person name="Watson M."/>
            <person name="Adriaenssens E.M."/>
            <person name="Foster-Nyarko E."/>
            <person name="Jarju S."/>
            <person name="Secka A."/>
            <person name="Antonio M."/>
            <person name="Oren A."/>
            <person name="Chaudhuri R.R."/>
            <person name="La Ragione R."/>
            <person name="Hildebrand F."/>
            <person name="Pallen M.J."/>
        </authorList>
    </citation>
    <scope>NUCLEOTIDE SEQUENCE</scope>
    <source>
        <strain evidence="12">10669</strain>
    </source>
</reference>
<gene>
    <name evidence="12" type="ORF">IAC75_03470</name>
</gene>
<evidence type="ECO:0000313" key="13">
    <source>
        <dbReference type="Proteomes" id="UP000886812"/>
    </source>
</evidence>
<evidence type="ECO:0000256" key="3">
    <source>
        <dbReference type="ARBA" id="ARBA00022475"/>
    </source>
</evidence>
<reference evidence="12" key="1">
    <citation type="submission" date="2020-10" db="EMBL/GenBank/DDBJ databases">
        <authorList>
            <person name="Gilroy R."/>
        </authorList>
    </citation>
    <scope>NUCLEOTIDE SEQUENCE</scope>
    <source>
        <strain evidence="12">10669</strain>
    </source>
</reference>
<dbReference type="GO" id="GO:0140359">
    <property type="term" value="F:ABC-type transporter activity"/>
    <property type="evidence" value="ECO:0007669"/>
    <property type="project" value="InterPro"/>
</dbReference>
<dbReference type="Proteomes" id="UP000886812">
    <property type="component" value="Unassembled WGS sequence"/>
</dbReference>
<keyword evidence="8 9" id="KW-0472">Membrane</keyword>
<dbReference type="GO" id="GO:0005886">
    <property type="term" value="C:plasma membrane"/>
    <property type="evidence" value="ECO:0007669"/>
    <property type="project" value="UniProtKB-SubCell"/>
</dbReference>
<dbReference type="Gene3D" id="1.20.1560.10">
    <property type="entry name" value="ABC transporter type 1, transmembrane domain"/>
    <property type="match status" value="1"/>
</dbReference>
<keyword evidence="7 9" id="KW-1133">Transmembrane helix</keyword>
<accession>A0A9D1T1Z3</accession>
<keyword evidence="4 9" id="KW-0812">Transmembrane</keyword>
<comment type="subcellular location">
    <subcellularLocation>
        <location evidence="1">Cell membrane</location>
        <topology evidence="1">Multi-pass membrane protein</topology>
    </subcellularLocation>
</comment>
<evidence type="ECO:0000256" key="4">
    <source>
        <dbReference type="ARBA" id="ARBA00022692"/>
    </source>
</evidence>
<evidence type="ECO:0000256" key="1">
    <source>
        <dbReference type="ARBA" id="ARBA00004651"/>
    </source>
</evidence>
<feature type="domain" description="ABC transmembrane type-1" evidence="11">
    <location>
        <begin position="19"/>
        <end position="336"/>
    </location>
</feature>
<keyword evidence="5" id="KW-0547">Nucleotide-binding</keyword>
<evidence type="ECO:0000256" key="6">
    <source>
        <dbReference type="ARBA" id="ARBA00022840"/>
    </source>
</evidence>
<sequence length="611" mass="67264">MKKFLPYYPLLKPVLGTFLLALLCGAISGVASGFGLPLMLKKVLPVLFGGGEPQDLVLLDLDGSEEIIAGISASWLPKVHLAVPADCVLLFALALMPLVFVIRGAAMFGNTYLLNLCGIRVLEAIRMKLFSHLQHLHLGFFGKNKSGDLLSRTTGDTMLLKTVLVEVTNDLVIQPFTLIGAVGFIVWSAFQSTATQQFLLSLCVVPLSVIPVRFVGKRLLKRSKKMLESAGELSSVLAESLQAPREIRAYNLEERECSRFRKIVRKYFSLQMKCVKYDKLLTPLIEIIAACSISFAVYQAAEAQLDQDTVIALVGALYFAYDPIKKLGKINNRVKEGTAGLARLEEVWQAPIEVADPAFPQRLGHVRGEVRFSDVTFGYNDAPVLRNISFTAEPGETIALVGPSGAGKSSLVNLIPRFYDADIGTVFVDGHDVRDVRLSELRENIAVVSQEPILFNDTIYNNILIGKLDATREEVLEAARRASALEFIEALDEGWETLVGERGGRLSGGQRQRIAVARAFLRNAPILILDEATSALDTESEAQIQQSLEELVNGRTTFMIAHRFSSIRTATRILVFDAGKIVADGPHEEIYESCPLYRGLYDQQSMEKESA</sequence>
<dbReference type="PROSITE" id="PS50929">
    <property type="entry name" value="ABC_TM1F"/>
    <property type="match status" value="1"/>
</dbReference>
<feature type="transmembrane region" description="Helical" evidence="9">
    <location>
        <begin position="280"/>
        <end position="301"/>
    </location>
</feature>
<feature type="domain" description="ABC transporter" evidence="10">
    <location>
        <begin position="370"/>
        <end position="603"/>
    </location>
</feature>
<evidence type="ECO:0000313" key="12">
    <source>
        <dbReference type="EMBL" id="HIV04196.1"/>
    </source>
</evidence>
<evidence type="ECO:0000256" key="9">
    <source>
        <dbReference type="SAM" id="Phobius"/>
    </source>
</evidence>
<feature type="transmembrane region" description="Helical" evidence="9">
    <location>
        <begin position="196"/>
        <end position="216"/>
    </location>
</feature>
<dbReference type="AlphaFoldDB" id="A0A9D1T1Z3"/>
<evidence type="ECO:0000259" key="11">
    <source>
        <dbReference type="PROSITE" id="PS50929"/>
    </source>
</evidence>
<dbReference type="PROSITE" id="PS50893">
    <property type="entry name" value="ABC_TRANSPORTER_2"/>
    <property type="match status" value="1"/>
</dbReference>
<dbReference type="SUPFAM" id="SSF52540">
    <property type="entry name" value="P-loop containing nucleoside triphosphate hydrolases"/>
    <property type="match status" value="1"/>
</dbReference>
<dbReference type="GO" id="GO:0034040">
    <property type="term" value="F:ATPase-coupled lipid transmembrane transporter activity"/>
    <property type="evidence" value="ECO:0007669"/>
    <property type="project" value="TreeGrafter"/>
</dbReference>